<evidence type="ECO:0000256" key="4">
    <source>
        <dbReference type="ARBA" id="ARBA00022801"/>
    </source>
</evidence>
<dbReference type="InterPro" id="IPR029058">
    <property type="entry name" value="AB_hydrolase_fold"/>
</dbReference>
<comment type="function">
    <text evidence="9">Catalyzes the cleavage of thioester bonds from S-palmitoyl-CoA or S-palmitoyl-N-acetylcysteamine (unbranched structures) but does not have activity against palmitoylcysteine or palmitoylated proteins, branched structures or bulky head groups. Conversely, hydrolyzes both long and short chain fatty acyl-CoA substrate.</text>
</comment>
<keyword evidence="4" id="KW-0378">Hydrolase</keyword>
<name>A0A7J7JGE4_BUGNE</name>
<dbReference type="SUPFAM" id="SSF53474">
    <property type="entry name" value="alpha/beta-Hydrolases"/>
    <property type="match status" value="1"/>
</dbReference>
<dbReference type="GO" id="GO:0016790">
    <property type="term" value="F:thiolester hydrolase activity"/>
    <property type="evidence" value="ECO:0007669"/>
    <property type="project" value="TreeGrafter"/>
</dbReference>
<keyword evidence="5" id="KW-0325">Glycoprotein</keyword>
<dbReference type="OrthoDB" id="155976at2759"/>
<proteinExistence type="inferred from homology"/>
<dbReference type="AlphaFoldDB" id="A0A7J7JGE4"/>
<evidence type="ECO:0000313" key="11">
    <source>
        <dbReference type="Proteomes" id="UP000593567"/>
    </source>
</evidence>
<dbReference type="PANTHER" id="PTHR11247">
    <property type="entry name" value="PALMITOYL-PROTEIN THIOESTERASE/DOLICHYLDIPHOSPHATASE 1"/>
    <property type="match status" value="1"/>
</dbReference>
<evidence type="ECO:0000256" key="9">
    <source>
        <dbReference type="ARBA" id="ARBA00093353"/>
    </source>
</evidence>
<evidence type="ECO:0000256" key="2">
    <source>
        <dbReference type="ARBA" id="ARBA00010758"/>
    </source>
</evidence>
<protein>
    <recommendedName>
        <fullName evidence="7">palmitoyl-CoA hydrolase</fullName>
        <ecNumber evidence="7">3.1.2.2</ecNumber>
    </recommendedName>
</protein>
<dbReference type="GO" id="GO:0005764">
    <property type="term" value="C:lysosome"/>
    <property type="evidence" value="ECO:0007669"/>
    <property type="project" value="UniProtKB-SubCell"/>
</dbReference>
<dbReference type="Gene3D" id="3.40.50.1820">
    <property type="entry name" value="alpha/beta hydrolase"/>
    <property type="match status" value="1"/>
</dbReference>
<dbReference type="EC" id="3.1.2.2" evidence="7"/>
<comment type="similarity">
    <text evidence="2">Belongs to the palmitoyl-protein thioesterase family.</text>
</comment>
<comment type="catalytic activity">
    <reaction evidence="8">
        <text>S-hexadecanoyl-N-acetylcysteamine + H2O = N-acetylcysteamine + hexadecanoate + H(+)</text>
        <dbReference type="Rhea" id="RHEA:84099"/>
        <dbReference type="ChEBI" id="CHEBI:7896"/>
        <dbReference type="ChEBI" id="CHEBI:15377"/>
        <dbReference type="ChEBI" id="CHEBI:15378"/>
        <dbReference type="ChEBI" id="CHEBI:74410"/>
        <dbReference type="ChEBI" id="CHEBI:233601"/>
    </reaction>
</comment>
<evidence type="ECO:0000256" key="6">
    <source>
        <dbReference type="ARBA" id="ARBA00023228"/>
    </source>
</evidence>
<evidence type="ECO:0000256" key="8">
    <source>
        <dbReference type="ARBA" id="ARBA00093223"/>
    </source>
</evidence>
<gene>
    <name evidence="10" type="ORF">EB796_016985</name>
</gene>
<evidence type="ECO:0000256" key="1">
    <source>
        <dbReference type="ARBA" id="ARBA00004371"/>
    </source>
</evidence>
<evidence type="ECO:0000256" key="7">
    <source>
        <dbReference type="ARBA" id="ARBA00038848"/>
    </source>
</evidence>
<keyword evidence="6" id="KW-0458">Lysosome</keyword>
<dbReference type="Pfam" id="PF02089">
    <property type="entry name" value="Palm_thioest"/>
    <property type="match status" value="1"/>
</dbReference>
<reference evidence="10" key="1">
    <citation type="submission" date="2020-06" db="EMBL/GenBank/DDBJ databases">
        <title>Draft genome of Bugula neritina, a colonial animal packing powerful symbionts and potential medicines.</title>
        <authorList>
            <person name="Rayko M."/>
        </authorList>
    </citation>
    <scope>NUCLEOTIDE SEQUENCE [LARGE SCALE GENOMIC DNA]</scope>
    <source>
        <strain evidence="10">Kwan_BN1</strain>
    </source>
</reference>
<keyword evidence="11" id="KW-1185">Reference proteome</keyword>
<dbReference type="EMBL" id="VXIV02002548">
    <property type="protein sequence ID" value="KAF6024704.1"/>
    <property type="molecule type" value="Genomic_DNA"/>
</dbReference>
<evidence type="ECO:0000256" key="5">
    <source>
        <dbReference type="ARBA" id="ARBA00023180"/>
    </source>
</evidence>
<evidence type="ECO:0000256" key="3">
    <source>
        <dbReference type="ARBA" id="ARBA00022729"/>
    </source>
</evidence>
<dbReference type="Proteomes" id="UP000593567">
    <property type="component" value="Unassembled WGS sequence"/>
</dbReference>
<dbReference type="PANTHER" id="PTHR11247:SF27">
    <property type="entry name" value="LYSOSOMAL THIOESTERASE PPT2"/>
    <property type="match status" value="1"/>
</dbReference>
<organism evidence="10 11">
    <name type="scientific">Bugula neritina</name>
    <name type="common">Brown bryozoan</name>
    <name type="synonym">Sertularia neritina</name>
    <dbReference type="NCBI Taxonomy" id="10212"/>
    <lineage>
        <taxon>Eukaryota</taxon>
        <taxon>Metazoa</taxon>
        <taxon>Spiralia</taxon>
        <taxon>Lophotrochozoa</taxon>
        <taxon>Bryozoa</taxon>
        <taxon>Gymnolaemata</taxon>
        <taxon>Cheilostomatida</taxon>
        <taxon>Flustrina</taxon>
        <taxon>Buguloidea</taxon>
        <taxon>Bugulidae</taxon>
        <taxon>Bugula</taxon>
    </lineage>
</organism>
<accession>A0A7J7JGE4</accession>
<evidence type="ECO:0000313" key="10">
    <source>
        <dbReference type="EMBL" id="KAF6024704.1"/>
    </source>
</evidence>
<comment type="caution">
    <text evidence="10">The sequence shown here is derived from an EMBL/GenBank/DDBJ whole genome shotgun (WGS) entry which is preliminary data.</text>
</comment>
<keyword evidence="3" id="KW-0732">Signal</keyword>
<comment type="subcellular location">
    <subcellularLocation>
        <location evidence="1">Lysosome</location>
    </subcellularLocation>
</comment>
<sequence length="301" mass="34345">MRDLSPLNKLPKVDVYAKGLKDRIPPISNADTKVRPIIYMHGIFGKADEKNFACQYIPSVVPGAVVYALDMFNGAESALNLDYQLEYIMPAMQKIMDNHTDTGVTLLCYSQGGVICRGVVQMLSTHNVHTFITLSSPLDGQYGVTSYMSPFIPNKDRRYLWEFWYSGVGQEISIGDYWNDPHHQEAFSDPKTDVLIARLNNQTGHPNKYKKNFLKLERLVMIGGPDDTVITPWQSAQLGFYNQNETVLPFEKQPWYSSDEFGLRTLNEANKVVRHTVAGVNHIYWYRNQKVFDCCVLPYIS</sequence>